<reference evidence="2" key="1">
    <citation type="submission" date="2019-11" db="EMBL/GenBank/DDBJ databases">
        <title>Acidithiobacillus ferrianus sp. nov.: a facultatively anaerobic and extremely acidophilic chemolithoautotroph.</title>
        <authorList>
            <person name="Norris P.R."/>
            <person name="Falagan C."/>
            <person name="Moya-Beltran A."/>
            <person name="Castro M."/>
            <person name="Quatrini R."/>
            <person name="Johnson D.B."/>
        </authorList>
    </citation>
    <scope>NUCLEOTIDE SEQUENCE [LARGE SCALE GENOMIC DNA]</scope>
    <source>
        <strain evidence="2">MG</strain>
    </source>
</reference>
<gene>
    <name evidence="2" type="ORF">GL267_04165</name>
</gene>
<evidence type="ECO:0000256" key="1">
    <source>
        <dbReference type="SAM" id="Coils"/>
    </source>
</evidence>
<protein>
    <submittedName>
        <fullName evidence="2">Uncharacterized protein</fullName>
    </submittedName>
</protein>
<proteinExistence type="predicted"/>
<dbReference type="EMBL" id="WNJL01000019">
    <property type="protein sequence ID" value="NDU41867.1"/>
    <property type="molecule type" value="Genomic_DNA"/>
</dbReference>
<keyword evidence="1" id="KW-0175">Coiled coil</keyword>
<accession>A0A845U7Y2</accession>
<sequence>MKDIEQHRNWLQSNYQAFVAATNDEFDWGSAARNFGAGALAVANPIIGIPALIANFKFQIDKGKAENAQLDRYVNLYDEFENRVQSARQQIIQAAEQTKSYVADKFKEVNETAIAAILTETSAGGCVLDHYFKSLDFKELESIERELLSEGA</sequence>
<feature type="coiled-coil region" evidence="1">
    <location>
        <begin position="70"/>
        <end position="97"/>
    </location>
</feature>
<organism evidence="2">
    <name type="scientific">Acidithiobacillus ferrianus</name>
    <dbReference type="NCBI Taxonomy" id="2678518"/>
    <lineage>
        <taxon>Bacteria</taxon>
        <taxon>Pseudomonadati</taxon>
        <taxon>Pseudomonadota</taxon>
        <taxon>Acidithiobacillia</taxon>
        <taxon>Acidithiobacillales</taxon>
        <taxon>Acidithiobacillaceae</taxon>
        <taxon>Acidithiobacillus</taxon>
    </lineage>
</organism>
<comment type="caution">
    <text evidence="2">The sequence shown here is derived from an EMBL/GenBank/DDBJ whole genome shotgun (WGS) entry which is preliminary data.</text>
</comment>
<name>A0A845U7Y2_9PROT</name>
<dbReference type="RefSeq" id="WP_163096856.1">
    <property type="nucleotide sequence ID" value="NZ_CP127525.1"/>
</dbReference>
<dbReference type="AlphaFoldDB" id="A0A845U7Y2"/>
<evidence type="ECO:0000313" key="2">
    <source>
        <dbReference type="EMBL" id="NDU41867.1"/>
    </source>
</evidence>